<protein>
    <submittedName>
        <fullName evidence="3">Uncharacterized protein</fullName>
    </submittedName>
</protein>
<evidence type="ECO:0000313" key="3">
    <source>
        <dbReference type="EMBL" id="NYI87880.1"/>
    </source>
</evidence>
<keyword evidence="2" id="KW-0812">Transmembrane</keyword>
<accession>A0A853AYU7</accession>
<proteinExistence type="predicted"/>
<dbReference type="AlphaFoldDB" id="A0A853AYU7"/>
<reference evidence="3 4" key="1">
    <citation type="submission" date="2020-07" db="EMBL/GenBank/DDBJ databases">
        <title>Sequencing the genomes of 1000 actinobacteria strains.</title>
        <authorList>
            <person name="Klenk H.-P."/>
        </authorList>
    </citation>
    <scope>NUCLEOTIDE SEQUENCE [LARGE SCALE GENOMIC DNA]</scope>
    <source>
        <strain evidence="3 4">DSM 104006</strain>
    </source>
</reference>
<feature type="region of interest" description="Disordered" evidence="1">
    <location>
        <begin position="1"/>
        <end position="20"/>
    </location>
</feature>
<evidence type="ECO:0000256" key="1">
    <source>
        <dbReference type="SAM" id="MobiDB-lite"/>
    </source>
</evidence>
<keyword evidence="2" id="KW-1133">Transmembrane helix</keyword>
<evidence type="ECO:0000313" key="4">
    <source>
        <dbReference type="Proteomes" id="UP000549616"/>
    </source>
</evidence>
<comment type="caution">
    <text evidence="3">The sequence shown here is derived from an EMBL/GenBank/DDBJ whole genome shotgun (WGS) entry which is preliminary data.</text>
</comment>
<sequence>MSAPEHRPTGHTGQTSGGAPVVYRAGEVVVHQPVTRTARAVSWAGYHLGELAGLIVPIGLGAAVWEGFYALSVLTALGWTAHEVNARRTRRGPSTKDGGRA</sequence>
<feature type="transmembrane region" description="Helical" evidence="2">
    <location>
        <begin position="54"/>
        <end position="81"/>
    </location>
</feature>
<dbReference type="EMBL" id="JACCFK010000001">
    <property type="protein sequence ID" value="NYI87880.1"/>
    <property type="molecule type" value="Genomic_DNA"/>
</dbReference>
<dbReference type="RefSeq" id="WP_179772205.1">
    <property type="nucleotide sequence ID" value="NZ_JACCFK010000001.1"/>
</dbReference>
<name>A0A853AYU7_9PSEU</name>
<gene>
    <name evidence="3" type="ORF">HNR02_001203</name>
</gene>
<organism evidence="3 4">
    <name type="scientific">Amycolatopsis endophytica</name>
    <dbReference type="NCBI Taxonomy" id="860233"/>
    <lineage>
        <taxon>Bacteria</taxon>
        <taxon>Bacillati</taxon>
        <taxon>Actinomycetota</taxon>
        <taxon>Actinomycetes</taxon>
        <taxon>Pseudonocardiales</taxon>
        <taxon>Pseudonocardiaceae</taxon>
        <taxon>Amycolatopsis</taxon>
    </lineage>
</organism>
<keyword evidence="2" id="KW-0472">Membrane</keyword>
<evidence type="ECO:0000256" key="2">
    <source>
        <dbReference type="SAM" id="Phobius"/>
    </source>
</evidence>
<dbReference type="Proteomes" id="UP000549616">
    <property type="component" value="Unassembled WGS sequence"/>
</dbReference>
<keyword evidence="4" id="KW-1185">Reference proteome</keyword>